<feature type="region of interest" description="Disordered" evidence="2">
    <location>
        <begin position="363"/>
        <end position="403"/>
    </location>
</feature>
<feature type="compositionally biased region" description="Low complexity" evidence="2">
    <location>
        <begin position="840"/>
        <end position="855"/>
    </location>
</feature>
<feature type="compositionally biased region" description="Polar residues" evidence="2">
    <location>
        <begin position="698"/>
        <end position="713"/>
    </location>
</feature>
<feature type="compositionally biased region" description="Low complexity" evidence="2">
    <location>
        <begin position="714"/>
        <end position="732"/>
    </location>
</feature>
<evidence type="ECO:0000313" key="4">
    <source>
        <dbReference type="Proteomes" id="UP000789508"/>
    </source>
</evidence>
<evidence type="ECO:0000256" key="1">
    <source>
        <dbReference type="SAM" id="Coils"/>
    </source>
</evidence>
<proteinExistence type="predicted"/>
<dbReference type="OrthoDB" id="2287434at2759"/>
<name>A0A9N9ACT3_9GLOM</name>
<feature type="compositionally biased region" description="Low complexity" evidence="2">
    <location>
        <begin position="647"/>
        <end position="658"/>
    </location>
</feature>
<evidence type="ECO:0000313" key="3">
    <source>
        <dbReference type="EMBL" id="CAG8527604.1"/>
    </source>
</evidence>
<feature type="coiled-coil region" evidence="1">
    <location>
        <begin position="18"/>
        <end position="45"/>
    </location>
</feature>
<feature type="compositionally biased region" description="Basic and acidic residues" evidence="2">
    <location>
        <begin position="367"/>
        <end position="376"/>
    </location>
</feature>
<dbReference type="AlphaFoldDB" id="A0A9N9ACT3"/>
<feature type="compositionally biased region" description="Polar residues" evidence="2">
    <location>
        <begin position="619"/>
        <end position="630"/>
    </location>
</feature>
<keyword evidence="4" id="KW-1185">Reference proteome</keyword>
<feature type="compositionally biased region" description="Polar residues" evidence="2">
    <location>
        <begin position="587"/>
        <end position="607"/>
    </location>
</feature>
<sequence length="855" mass="94807">MTTASAPATSIEPGDPFIRHTKNKIASLSNKNKEMLDDLSKLSQNTSQALTAINMIPPHLNNSEKDIDKLINGLKFKSRRNSFQQSSSIPRIDLSSSNNSLTIRYKESKSDFNYNAGELDWKYLSAETNALDSENANNENLNNDDDNNDVEKERDSVGRWRNSKVHPHLTISTKPIQEASRRLITPESSDSEFDLSSVHIALSPSIFNNKNSGRIRPRSLSESGTKIGNTRRDRSSTVAFSSLDEVNEEDTSALLPEFVESSSKNLNRFNENEKRSLIKPLGLSNGRNRSSMQKFLEDYSLAGETFKSTKLHRRAIDDSLCLPGDTADDNSSIRSDNSLLEELSALKNRVKRLEAEHAERANIIMDNGDRRRDRQSNTESLASPSVNSQGSISPTTTNSSRNSFIPSAQHQKHLQNAFDFFEKSFSTTTNQQNNGDLSPPPSHSMAMVVSAAQQLNQKLRGLSLQNEMNNGQSTERTIKDLLKTSDEQIRSLTECLLALPTLIPKPSPLPHPPSSTIQTRKPVYEHNQYSSRYKQNLSDTALHQTNNNVRNGRSISPNNNQIPGQLSMQDSNINTEHSIQGILPIPTNEQSSPPLSYYSRQNNKNSQPPSPKLGPEYVNDSSQISAISRTQDYRERRRRFSGGSHGSHGSFSGTLPSSSPSPPPQANPSPSHQNDQQPQTSSNSKSFIDRERRFTHRYNLSSSSTASNGYNNQSSSNSVVSSPTTTTIPTRIGTRISSTITRNNEDSSSHPLPRVYTTRIFSEDSNNNSSGISGRTQTQIRSYDYTRRYQFDGAHERKRVSSSISNSIASHIKRRDIASENEAKFETENGASNDGGDVVAENGTSAAGNNNNGYS</sequence>
<feature type="region of interest" description="Disordered" evidence="2">
    <location>
        <begin position="133"/>
        <end position="171"/>
    </location>
</feature>
<evidence type="ECO:0000256" key="2">
    <source>
        <dbReference type="SAM" id="MobiDB-lite"/>
    </source>
</evidence>
<feature type="region of interest" description="Disordered" evidence="2">
    <location>
        <begin position="547"/>
        <end position="568"/>
    </location>
</feature>
<organism evidence="3 4">
    <name type="scientific">Ambispora leptoticha</name>
    <dbReference type="NCBI Taxonomy" id="144679"/>
    <lineage>
        <taxon>Eukaryota</taxon>
        <taxon>Fungi</taxon>
        <taxon>Fungi incertae sedis</taxon>
        <taxon>Mucoromycota</taxon>
        <taxon>Glomeromycotina</taxon>
        <taxon>Glomeromycetes</taxon>
        <taxon>Archaeosporales</taxon>
        <taxon>Ambisporaceae</taxon>
        <taxon>Ambispora</taxon>
    </lineage>
</organism>
<feature type="region of interest" description="Disordered" evidence="2">
    <location>
        <begin position="213"/>
        <end position="233"/>
    </location>
</feature>
<feature type="region of interest" description="Disordered" evidence="2">
    <location>
        <begin position="819"/>
        <end position="855"/>
    </location>
</feature>
<feature type="compositionally biased region" description="Polar residues" evidence="2">
    <location>
        <begin position="672"/>
        <end position="686"/>
    </location>
</feature>
<feature type="region of interest" description="Disordered" evidence="2">
    <location>
        <begin position="583"/>
        <end position="732"/>
    </location>
</feature>
<comment type="caution">
    <text evidence="3">The sequence shown here is derived from an EMBL/GenBank/DDBJ whole genome shotgun (WGS) entry which is preliminary data.</text>
</comment>
<dbReference type="EMBL" id="CAJVPS010001174">
    <property type="protein sequence ID" value="CAG8527604.1"/>
    <property type="molecule type" value="Genomic_DNA"/>
</dbReference>
<feature type="coiled-coil region" evidence="1">
    <location>
        <begin position="336"/>
        <end position="363"/>
    </location>
</feature>
<protein>
    <submittedName>
        <fullName evidence="3">6294_t:CDS:1</fullName>
    </submittedName>
</protein>
<dbReference type="Proteomes" id="UP000789508">
    <property type="component" value="Unassembled WGS sequence"/>
</dbReference>
<accession>A0A9N9ACT3</accession>
<feature type="compositionally biased region" description="Basic and acidic residues" evidence="2">
    <location>
        <begin position="149"/>
        <end position="158"/>
    </location>
</feature>
<reference evidence="3" key="1">
    <citation type="submission" date="2021-06" db="EMBL/GenBank/DDBJ databases">
        <authorList>
            <person name="Kallberg Y."/>
            <person name="Tangrot J."/>
            <person name="Rosling A."/>
        </authorList>
    </citation>
    <scope>NUCLEOTIDE SEQUENCE</scope>
    <source>
        <strain evidence="3">FL130A</strain>
    </source>
</reference>
<keyword evidence="1" id="KW-0175">Coiled coil</keyword>
<gene>
    <name evidence="3" type="ORF">ALEPTO_LOCUS4778</name>
</gene>
<feature type="compositionally biased region" description="Polar residues" evidence="2">
    <location>
        <begin position="377"/>
        <end position="403"/>
    </location>
</feature>